<keyword evidence="4" id="KW-1185">Reference proteome</keyword>
<dbReference type="GO" id="GO:0016020">
    <property type="term" value="C:membrane"/>
    <property type="evidence" value="ECO:0007669"/>
    <property type="project" value="TreeGrafter"/>
</dbReference>
<feature type="domain" description="AB hydrolase-1" evidence="2">
    <location>
        <begin position="47"/>
        <end position="148"/>
    </location>
</feature>
<dbReference type="Gene3D" id="3.40.50.1820">
    <property type="entry name" value="alpha/beta hydrolase"/>
    <property type="match status" value="1"/>
</dbReference>
<gene>
    <name evidence="3" type="ORF">HNP55_003128</name>
</gene>
<dbReference type="PANTHER" id="PTHR43798">
    <property type="entry name" value="MONOACYLGLYCEROL LIPASE"/>
    <property type="match status" value="1"/>
</dbReference>
<reference evidence="3 4" key="1">
    <citation type="submission" date="2020-08" db="EMBL/GenBank/DDBJ databases">
        <title>Functional genomics of gut bacteria from endangered species of beetles.</title>
        <authorList>
            <person name="Carlos-Shanley C."/>
        </authorList>
    </citation>
    <scope>NUCLEOTIDE SEQUENCE [LARGE SCALE GENOMIC DNA]</scope>
    <source>
        <strain evidence="3 4">S00239</strain>
    </source>
</reference>
<dbReference type="InterPro" id="IPR050266">
    <property type="entry name" value="AB_hydrolase_sf"/>
</dbReference>
<dbReference type="EMBL" id="JACHLP010000006">
    <property type="protein sequence ID" value="MBB4844584.1"/>
    <property type="molecule type" value="Genomic_DNA"/>
</dbReference>
<feature type="chain" id="PRO_5033048680" evidence="1">
    <location>
        <begin position="23"/>
        <end position="269"/>
    </location>
</feature>
<organism evidence="3 4">
    <name type="scientific">Roseateles oligotrophus</name>
    <dbReference type="NCBI Taxonomy" id="1769250"/>
    <lineage>
        <taxon>Bacteria</taxon>
        <taxon>Pseudomonadati</taxon>
        <taxon>Pseudomonadota</taxon>
        <taxon>Betaproteobacteria</taxon>
        <taxon>Burkholderiales</taxon>
        <taxon>Sphaerotilaceae</taxon>
        <taxon>Roseateles</taxon>
    </lineage>
</organism>
<dbReference type="InterPro" id="IPR000073">
    <property type="entry name" value="AB_hydrolase_1"/>
</dbReference>
<dbReference type="AlphaFoldDB" id="A0A840L7P1"/>
<evidence type="ECO:0000256" key="1">
    <source>
        <dbReference type="SAM" id="SignalP"/>
    </source>
</evidence>
<dbReference type="Pfam" id="PF00561">
    <property type="entry name" value="Abhydrolase_1"/>
    <property type="match status" value="1"/>
</dbReference>
<evidence type="ECO:0000313" key="3">
    <source>
        <dbReference type="EMBL" id="MBB4844584.1"/>
    </source>
</evidence>
<dbReference type="PRINTS" id="PR00111">
    <property type="entry name" value="ABHYDROLASE"/>
</dbReference>
<dbReference type="PROSITE" id="PS51257">
    <property type="entry name" value="PROKAR_LIPOPROTEIN"/>
    <property type="match status" value="1"/>
</dbReference>
<evidence type="ECO:0000313" key="4">
    <source>
        <dbReference type="Proteomes" id="UP000562027"/>
    </source>
</evidence>
<name>A0A840L7P1_9BURK</name>
<keyword evidence="1" id="KW-0732">Signal</keyword>
<accession>A0A840L7P1</accession>
<evidence type="ECO:0000259" key="2">
    <source>
        <dbReference type="Pfam" id="PF00561"/>
    </source>
</evidence>
<proteinExistence type="predicted"/>
<dbReference type="PANTHER" id="PTHR43798:SF33">
    <property type="entry name" value="HYDROLASE, PUTATIVE (AFU_ORTHOLOGUE AFUA_2G14860)-RELATED"/>
    <property type="match status" value="1"/>
</dbReference>
<dbReference type="SUPFAM" id="SSF53474">
    <property type="entry name" value="alpha/beta-Hydrolases"/>
    <property type="match status" value="1"/>
</dbReference>
<feature type="signal peptide" evidence="1">
    <location>
        <begin position="1"/>
        <end position="22"/>
    </location>
</feature>
<dbReference type="Proteomes" id="UP000562027">
    <property type="component" value="Unassembled WGS sequence"/>
</dbReference>
<comment type="caution">
    <text evidence="3">The sequence shown here is derived from an EMBL/GenBank/DDBJ whole genome shotgun (WGS) entry which is preliminary data.</text>
</comment>
<sequence length="269" mass="29071">MLFRILLATLAMALLAALSGCASLPAAQTTQLAEREIELVAQMAEGPVVVFENGLGGRMEWWSKVLPRIAEETAVFAYNRPGYGNSSPVQTPRDGQSIVDELRQLLQSQGLQPPYVLVGHSLGGLYMQLFARKYPQDVAALVLVDSTHPQQLEGAGALENQSLFVRSALKLLITGTARQELELLKRSGEQVLGLPTVTGIPVFILSAKADPSDNSEAAQFARQKRAELATLYPGARQIWVEGGHAIPIENPDAVIAAIQAALALIRERR</sequence>
<dbReference type="RefSeq" id="WP_246448446.1">
    <property type="nucleotide sequence ID" value="NZ_JACHLP010000006.1"/>
</dbReference>
<protein>
    <submittedName>
        <fullName evidence="3">Pimeloyl-ACP methyl ester carboxylesterase</fullName>
    </submittedName>
</protein>
<dbReference type="InterPro" id="IPR029058">
    <property type="entry name" value="AB_hydrolase_fold"/>
</dbReference>